<dbReference type="AlphaFoldDB" id="A0ABD3TI79"/>
<protein>
    <submittedName>
        <fullName evidence="2">Uncharacterized protein</fullName>
    </submittedName>
</protein>
<organism evidence="2 3">
    <name type="scientific">Sinanodonta woodiana</name>
    <name type="common">Chinese pond mussel</name>
    <name type="synonym">Anodonta woodiana</name>
    <dbReference type="NCBI Taxonomy" id="1069815"/>
    <lineage>
        <taxon>Eukaryota</taxon>
        <taxon>Metazoa</taxon>
        <taxon>Spiralia</taxon>
        <taxon>Lophotrochozoa</taxon>
        <taxon>Mollusca</taxon>
        <taxon>Bivalvia</taxon>
        <taxon>Autobranchia</taxon>
        <taxon>Heteroconchia</taxon>
        <taxon>Palaeoheterodonta</taxon>
        <taxon>Unionida</taxon>
        <taxon>Unionoidea</taxon>
        <taxon>Unionidae</taxon>
        <taxon>Unioninae</taxon>
        <taxon>Sinanodonta</taxon>
    </lineage>
</organism>
<name>A0ABD3TI79_SINWO</name>
<comment type="caution">
    <text evidence="2">The sequence shown here is derived from an EMBL/GenBank/DDBJ whole genome shotgun (WGS) entry which is preliminary data.</text>
</comment>
<gene>
    <name evidence="2" type="ORF">ACJMK2_021625</name>
</gene>
<dbReference type="Proteomes" id="UP001634394">
    <property type="component" value="Unassembled WGS sequence"/>
</dbReference>
<evidence type="ECO:0000256" key="1">
    <source>
        <dbReference type="SAM" id="Phobius"/>
    </source>
</evidence>
<sequence length="215" mass="24455">MAFARAFFTFASSSHSSYSWTVFILIPVISFSTLPAVLGSCFCSPCNYLLNGDERCKCCVYHLMGKKSGDPRTLNFRVNEEPESVRDDNFVEFDTILPRLDTLYPGSAVTETLPSLWSRNSELGFDRKVSYDQAQIQSNLPPNEVTNAKEDMKSVTSELSDPAFARDYTAVKNKSGRNVKQFLQGIRYKFDSPVLGLDLNRRWRTQYPLNQVSLW</sequence>
<evidence type="ECO:0000313" key="3">
    <source>
        <dbReference type="Proteomes" id="UP001634394"/>
    </source>
</evidence>
<proteinExistence type="predicted"/>
<evidence type="ECO:0000313" key="2">
    <source>
        <dbReference type="EMBL" id="KAL3836183.1"/>
    </source>
</evidence>
<reference evidence="2 3" key="1">
    <citation type="submission" date="2024-11" db="EMBL/GenBank/DDBJ databases">
        <title>Chromosome-level genome assembly of the freshwater bivalve Anodonta woodiana.</title>
        <authorList>
            <person name="Chen X."/>
        </authorList>
    </citation>
    <scope>NUCLEOTIDE SEQUENCE [LARGE SCALE GENOMIC DNA]</scope>
    <source>
        <strain evidence="2">MN2024</strain>
        <tissue evidence="2">Gills</tissue>
    </source>
</reference>
<keyword evidence="1" id="KW-0472">Membrane</keyword>
<feature type="transmembrane region" description="Helical" evidence="1">
    <location>
        <begin position="20"/>
        <end position="38"/>
    </location>
</feature>
<keyword evidence="3" id="KW-1185">Reference proteome</keyword>
<keyword evidence="1" id="KW-1133">Transmembrane helix</keyword>
<accession>A0ABD3TI79</accession>
<dbReference type="EMBL" id="JBJQND010000018">
    <property type="protein sequence ID" value="KAL3836183.1"/>
    <property type="molecule type" value="Genomic_DNA"/>
</dbReference>
<keyword evidence="1" id="KW-0812">Transmembrane</keyword>